<evidence type="ECO:0000313" key="4">
    <source>
        <dbReference type="EMBL" id="TCB97288.1"/>
    </source>
</evidence>
<dbReference type="InterPro" id="IPR029476">
    <property type="entry name" value="DNase_NucA_NucB"/>
</dbReference>
<gene>
    <name evidence="4" type="ORF">E0H26_13610</name>
</gene>
<reference evidence="4 5" key="1">
    <citation type="submission" date="2019-02" db="EMBL/GenBank/DDBJ databases">
        <title>Jishengella sp. nov., isolated from a root of Zingiber montanum.</title>
        <authorList>
            <person name="Kuncharoen N."/>
            <person name="Kudo T."/>
            <person name="Masahiro Y."/>
            <person name="Ohkuma M."/>
            <person name="Tanasupawat S."/>
        </authorList>
    </citation>
    <scope>NUCLEOTIDE SEQUENCE [LARGE SCALE GENOMIC DNA]</scope>
    <source>
        <strain evidence="4 5">PLAI 1-1</strain>
    </source>
</reference>
<dbReference type="AlphaFoldDB" id="A0A4R0GP80"/>
<dbReference type="Proteomes" id="UP000292274">
    <property type="component" value="Unassembled WGS sequence"/>
</dbReference>
<dbReference type="OrthoDB" id="2751008at2"/>
<proteinExistence type="predicted"/>
<accession>A0A4R0GP80</accession>
<feature type="domain" description="Deoxyribonuclease NucA/NucB" evidence="3">
    <location>
        <begin position="308"/>
        <end position="346"/>
    </location>
</feature>
<name>A0A4R0GP80_9ACTN</name>
<dbReference type="RefSeq" id="WP_131303956.1">
    <property type="nucleotide sequence ID" value="NZ_SJJR01000007.1"/>
</dbReference>
<feature type="chain" id="PRO_5039662585" description="Deoxyribonuclease NucA/NucB domain-containing protein" evidence="2">
    <location>
        <begin position="31"/>
        <end position="421"/>
    </location>
</feature>
<feature type="signal peptide" evidence="2">
    <location>
        <begin position="1"/>
        <end position="30"/>
    </location>
</feature>
<organism evidence="4 5">
    <name type="scientific">Micromonospora zingiberis</name>
    <dbReference type="NCBI Taxonomy" id="2053011"/>
    <lineage>
        <taxon>Bacteria</taxon>
        <taxon>Bacillati</taxon>
        <taxon>Actinomycetota</taxon>
        <taxon>Actinomycetes</taxon>
        <taxon>Micromonosporales</taxon>
        <taxon>Micromonosporaceae</taxon>
        <taxon>Micromonospora</taxon>
    </lineage>
</organism>
<keyword evidence="5" id="KW-1185">Reference proteome</keyword>
<evidence type="ECO:0000256" key="2">
    <source>
        <dbReference type="SAM" id="SignalP"/>
    </source>
</evidence>
<dbReference type="EMBL" id="SJJR01000007">
    <property type="protein sequence ID" value="TCB97288.1"/>
    <property type="molecule type" value="Genomic_DNA"/>
</dbReference>
<feature type="region of interest" description="Disordered" evidence="1">
    <location>
        <begin position="303"/>
        <end position="326"/>
    </location>
</feature>
<protein>
    <recommendedName>
        <fullName evidence="3">Deoxyribonuclease NucA/NucB domain-containing protein</fullName>
    </recommendedName>
</protein>
<comment type="caution">
    <text evidence="4">The sequence shown here is derived from an EMBL/GenBank/DDBJ whole genome shotgun (WGS) entry which is preliminary data.</text>
</comment>
<evidence type="ECO:0000313" key="5">
    <source>
        <dbReference type="Proteomes" id="UP000292274"/>
    </source>
</evidence>
<keyword evidence="2" id="KW-0732">Signal</keyword>
<dbReference type="Pfam" id="PF14040">
    <property type="entry name" value="DNase_NucA_NucB"/>
    <property type="match status" value="1"/>
</dbReference>
<evidence type="ECO:0000259" key="3">
    <source>
        <dbReference type="Pfam" id="PF14040"/>
    </source>
</evidence>
<evidence type="ECO:0000256" key="1">
    <source>
        <dbReference type="SAM" id="MobiDB-lite"/>
    </source>
</evidence>
<feature type="region of interest" description="Disordered" evidence="1">
    <location>
        <begin position="76"/>
        <end position="102"/>
    </location>
</feature>
<sequence length="421" mass="44303">MAMPVLRRIIAVSVTAVVVASLAWAAPAMAGPSVTAAPSAPAAPAVSTVTTGSSILTAPTDCANLPARAATLARTSGPGTATCVRENGRAAPTRSTSERAGVMSTPCGSNSWIATRTTICGEESFQLVVFTVPQGVIVGTIDYGVRVEVMLSGRSDRWDTYVRFTGYRGAGAIAGTTLNAVPLCGQMCSYLSSPGITTLFGPGSVVPGAASFSSQYGGPYVSWQSSASWQFTFSNPAWTPPISNSLSITPPAHRCDDALPGRPVGCTVAFVEPTHTISSLAHPTYARHIGLALNFGLPSRLTRTTDGTRNESNRRIACTDPQGRPRPAGFSCDEYPFASTYEGAASHAYGRTFFILGGINGGGQGFSCQVPWLQPRRQGDSGGYSACMIPDWENTDAGSLLGLFYYDNRVIDRDMFRIRLV</sequence>